<organism evidence="2 3">
    <name type="scientific">Xanthobacter oligotrophicus</name>
    <dbReference type="NCBI Taxonomy" id="2607286"/>
    <lineage>
        <taxon>Bacteria</taxon>
        <taxon>Pseudomonadati</taxon>
        <taxon>Pseudomonadota</taxon>
        <taxon>Alphaproteobacteria</taxon>
        <taxon>Hyphomicrobiales</taxon>
        <taxon>Xanthobacteraceae</taxon>
        <taxon>Xanthobacter</taxon>
    </lineage>
</organism>
<protein>
    <submittedName>
        <fullName evidence="2">Anti-phage ZorAB system protein ZorA</fullName>
    </submittedName>
</protein>
<evidence type="ECO:0000313" key="3">
    <source>
        <dbReference type="Proteomes" id="UP001604002"/>
    </source>
</evidence>
<dbReference type="Proteomes" id="UP001604002">
    <property type="component" value="Unassembled WGS sequence"/>
</dbReference>
<dbReference type="Gene3D" id="1.20.120.20">
    <property type="entry name" value="Apolipoprotein"/>
    <property type="match status" value="1"/>
</dbReference>
<feature type="transmembrane region" description="Helical" evidence="1">
    <location>
        <begin position="186"/>
        <end position="206"/>
    </location>
</feature>
<keyword evidence="3" id="KW-1185">Reference proteome</keyword>
<evidence type="ECO:0000256" key="1">
    <source>
        <dbReference type="SAM" id="Phobius"/>
    </source>
</evidence>
<sequence>MSALWSGTARAFSGDFSTVGTQPYAFALAFGLIATAAGFAAAFLILHVGLIGVTLRRLRLHVAGTGDMEGFARAYDATRAVLERDPLVSHAWKQFDTVLVHRPDESIIRSTARAHAFFNLGMAREKYFGLKMMGALPGYFVGIGLLLTFAGLVLALNKAAMAVNSSDAAGMQGATRELLQVATFKFATSIAGLGASIALSLVFRIYTILMEGFFNSFCEVVESRVRYLSAQQIAAESRDLAAEQVNELKSINGADFFVRMGQELTPGMSCMFETALDKVMAPVATSIGEAVHKLADSSQSGMSEMLTRFSASVQNGAGAELRELAETLRGMQNAMAGVQQGLTGSGEDFGRRMSEAAENLNRLVTDAGARLGEGTDQSRAVLMEAVAAMRETFEQANRKVDEGLGAAAGGASARLEEVMGRVLGSLEAQVGGFRESLSGFQERMAGQLDETRVRVSAAQAEATDAVAQSSAQAARALQDGLADALARINGEIERFVAAMRASEVTLAAQAKALLDATDKSRQVADAFSRTAQEVRAASLPLAQLGERIAGATEKLGEAAGRSVAVLDKSQEEARRLSQALTGHVSNLDQVWRSYSARFEAVDEALGKAFERLTRGTDEQQDRIATFVRDVDQTFKEAVDTLAGCIGGLKDNTEEMVEAMDDLRRALRVEAAQ</sequence>
<feature type="transmembrane region" description="Helical" evidence="1">
    <location>
        <begin position="136"/>
        <end position="156"/>
    </location>
</feature>
<keyword evidence="1" id="KW-0472">Membrane</keyword>
<comment type="caution">
    <text evidence="2">The sequence shown here is derived from an EMBL/GenBank/DDBJ whole genome shotgun (WGS) entry which is preliminary data.</text>
</comment>
<reference evidence="2 3" key="1">
    <citation type="submission" date="2024-02" db="EMBL/GenBank/DDBJ databases">
        <title>Expansion and revision of Xanthobacter and proposal of Roseixanthobacter gen. nov.</title>
        <authorList>
            <person name="Soltysiak M.P.M."/>
            <person name="Jalihal A."/>
            <person name="Ory A."/>
            <person name="Chrisophersen C."/>
            <person name="Lee A.D."/>
            <person name="Boulton J."/>
            <person name="Springer M."/>
        </authorList>
    </citation>
    <scope>NUCLEOTIDE SEQUENCE [LARGE SCALE GENOMIC DNA]</scope>
    <source>
        <strain evidence="2 3">23A</strain>
    </source>
</reference>
<dbReference type="RefSeq" id="WP_393992133.1">
    <property type="nucleotide sequence ID" value="NZ_JBAFVH010000004.1"/>
</dbReference>
<name>A0ABW6ZU24_9HYPH</name>
<gene>
    <name evidence="2" type="primary">zorA</name>
    <name evidence="2" type="ORF">V5F32_08645</name>
</gene>
<dbReference type="SUPFAM" id="SSF58113">
    <property type="entry name" value="Apolipoprotein A-I"/>
    <property type="match status" value="1"/>
</dbReference>
<dbReference type="EMBL" id="JBAFVH010000004">
    <property type="protein sequence ID" value="MFG1372229.1"/>
    <property type="molecule type" value="Genomic_DNA"/>
</dbReference>
<dbReference type="NCBIfam" id="NF033914">
    <property type="entry name" value="antiphage_ZorA_1"/>
    <property type="match status" value="1"/>
</dbReference>
<accession>A0ABW6ZU24</accession>
<proteinExistence type="predicted"/>
<evidence type="ECO:0000313" key="2">
    <source>
        <dbReference type="EMBL" id="MFG1372229.1"/>
    </source>
</evidence>
<keyword evidence="1" id="KW-0812">Transmembrane</keyword>
<feature type="transmembrane region" description="Helical" evidence="1">
    <location>
        <begin position="24"/>
        <end position="51"/>
    </location>
</feature>
<keyword evidence="1" id="KW-1133">Transmembrane helix</keyword>